<name>A0A3B0VM35_9ZZZZ</name>
<gene>
    <name evidence="1" type="ORF">MNBD_DELTA03-1171</name>
</gene>
<accession>A0A3B0VM35</accession>
<dbReference type="InterPro" id="IPR035223">
    <property type="entry name" value="DUF5335"/>
</dbReference>
<organism evidence="1">
    <name type="scientific">hydrothermal vent metagenome</name>
    <dbReference type="NCBI Taxonomy" id="652676"/>
    <lineage>
        <taxon>unclassified sequences</taxon>
        <taxon>metagenomes</taxon>
        <taxon>ecological metagenomes</taxon>
    </lineage>
</organism>
<dbReference type="Pfam" id="PF17269">
    <property type="entry name" value="DUF5335"/>
    <property type="match status" value="1"/>
</dbReference>
<sequence>MSMRKIDKSECESYFNTLSKALQDEMAEIEIMAMGTMDKKQTHWIKINGISYNPEEDVLFIFCENLEHRIKKALEFKVWGRDDSVDKVEIVGSDGYSHLLTFKNPVKLS</sequence>
<dbReference type="AlphaFoldDB" id="A0A3B0VM35"/>
<protein>
    <submittedName>
        <fullName evidence="1">Uncharacterized protein</fullName>
    </submittedName>
</protein>
<dbReference type="EMBL" id="UOEX01000226">
    <property type="protein sequence ID" value="VAW37899.1"/>
    <property type="molecule type" value="Genomic_DNA"/>
</dbReference>
<evidence type="ECO:0000313" key="1">
    <source>
        <dbReference type="EMBL" id="VAW37899.1"/>
    </source>
</evidence>
<proteinExistence type="predicted"/>
<reference evidence="1" key="1">
    <citation type="submission" date="2018-06" db="EMBL/GenBank/DDBJ databases">
        <authorList>
            <person name="Zhirakovskaya E."/>
        </authorList>
    </citation>
    <scope>NUCLEOTIDE SEQUENCE</scope>
</reference>